<keyword evidence="6 10" id="KW-0547">Nucleotide-binding</keyword>
<dbReference type="Pfam" id="PF00162">
    <property type="entry name" value="PGK"/>
    <property type="match status" value="1"/>
</dbReference>
<dbReference type="PRINTS" id="PR00477">
    <property type="entry name" value="PHGLYCKINASE"/>
</dbReference>
<protein>
    <recommendedName>
        <fullName evidence="4 10">Phosphoglycerate kinase</fullName>
        <ecNumber evidence="4 10">2.7.2.3</ecNumber>
    </recommendedName>
</protein>
<reference evidence="13 14" key="1">
    <citation type="journal article" date="2016" name="Nat. Commun.">
        <title>Thousands of microbial genomes shed light on interconnected biogeochemical processes in an aquifer system.</title>
        <authorList>
            <person name="Anantharaman K."/>
            <person name="Brown C.T."/>
            <person name="Hug L.A."/>
            <person name="Sharon I."/>
            <person name="Castelle C.J."/>
            <person name="Probst A.J."/>
            <person name="Thomas B.C."/>
            <person name="Singh A."/>
            <person name="Wilkins M.J."/>
            <person name="Karaoz U."/>
            <person name="Brodie E.L."/>
            <person name="Williams K.H."/>
            <person name="Hubbard S.S."/>
            <person name="Banfield J.F."/>
        </authorList>
    </citation>
    <scope>NUCLEOTIDE SEQUENCE [LARGE SCALE GENOMIC DNA]</scope>
</reference>
<evidence type="ECO:0000256" key="3">
    <source>
        <dbReference type="ARBA" id="ARBA00008982"/>
    </source>
</evidence>
<evidence type="ECO:0000256" key="12">
    <source>
        <dbReference type="RuleBase" id="RU000532"/>
    </source>
</evidence>
<keyword evidence="8 10" id="KW-0067">ATP-binding</keyword>
<dbReference type="EMBL" id="MFZM01000020">
    <property type="protein sequence ID" value="OGK23507.1"/>
    <property type="molecule type" value="Genomic_DNA"/>
</dbReference>
<accession>A0A1F7GWN8</accession>
<feature type="binding site" evidence="10 11">
    <location>
        <position position="205"/>
    </location>
    <ligand>
        <name>ATP</name>
        <dbReference type="ChEBI" id="CHEBI:30616"/>
    </ligand>
</feature>
<proteinExistence type="inferred from homology"/>
<organism evidence="13 14">
    <name type="scientific">Candidatus Roizmanbacteria bacterium RIFCSPHIGHO2_02_FULL_37_24</name>
    <dbReference type="NCBI Taxonomy" id="1802037"/>
    <lineage>
        <taxon>Bacteria</taxon>
        <taxon>Candidatus Roizmaniibacteriota</taxon>
    </lineage>
</organism>
<comment type="subunit">
    <text evidence="10">Monomer.</text>
</comment>
<dbReference type="GO" id="GO:0005524">
    <property type="term" value="F:ATP binding"/>
    <property type="evidence" value="ECO:0007669"/>
    <property type="project" value="UniProtKB-KW"/>
</dbReference>
<dbReference type="SUPFAM" id="SSF53748">
    <property type="entry name" value="Phosphoglycerate kinase"/>
    <property type="match status" value="1"/>
</dbReference>
<gene>
    <name evidence="10" type="primary">pgk</name>
    <name evidence="13" type="ORF">A3C24_01790</name>
</gene>
<comment type="subcellular location">
    <subcellularLocation>
        <location evidence="10">Cytoplasm</location>
    </subcellularLocation>
</comment>
<dbReference type="GO" id="GO:0004618">
    <property type="term" value="F:phosphoglycerate kinase activity"/>
    <property type="evidence" value="ECO:0007669"/>
    <property type="project" value="UniProtKB-UniRule"/>
</dbReference>
<comment type="pathway">
    <text evidence="2 10">Carbohydrate degradation; glycolysis; pyruvate from D-glyceraldehyde 3-phosphate: step 2/5.</text>
</comment>
<dbReference type="GO" id="GO:0006094">
    <property type="term" value="P:gluconeogenesis"/>
    <property type="evidence" value="ECO:0007669"/>
    <property type="project" value="TreeGrafter"/>
</dbReference>
<comment type="caution">
    <text evidence="13">The sequence shown here is derived from an EMBL/GenBank/DDBJ whole genome shotgun (WGS) entry which is preliminary data.</text>
</comment>
<dbReference type="EC" id="2.7.2.3" evidence="4 10"/>
<comment type="catalytic activity">
    <reaction evidence="1 10 12">
        <text>(2R)-3-phosphoglycerate + ATP = (2R)-3-phospho-glyceroyl phosphate + ADP</text>
        <dbReference type="Rhea" id="RHEA:14801"/>
        <dbReference type="ChEBI" id="CHEBI:30616"/>
        <dbReference type="ChEBI" id="CHEBI:57604"/>
        <dbReference type="ChEBI" id="CHEBI:58272"/>
        <dbReference type="ChEBI" id="CHEBI:456216"/>
        <dbReference type="EC" id="2.7.2.3"/>
    </reaction>
</comment>
<dbReference type="GO" id="GO:0043531">
    <property type="term" value="F:ADP binding"/>
    <property type="evidence" value="ECO:0007669"/>
    <property type="project" value="TreeGrafter"/>
</dbReference>
<dbReference type="InterPro" id="IPR036043">
    <property type="entry name" value="Phosphoglycerate_kinase_sf"/>
</dbReference>
<dbReference type="HAMAP" id="MF_00145">
    <property type="entry name" value="Phosphoglyc_kinase"/>
    <property type="match status" value="1"/>
</dbReference>
<name>A0A1F7GWN8_9BACT</name>
<dbReference type="Proteomes" id="UP000177159">
    <property type="component" value="Unassembled WGS sequence"/>
</dbReference>
<dbReference type="GO" id="GO:0006096">
    <property type="term" value="P:glycolytic process"/>
    <property type="evidence" value="ECO:0007669"/>
    <property type="project" value="UniProtKB-UniRule"/>
</dbReference>
<feature type="binding site" evidence="10">
    <location>
        <position position="41"/>
    </location>
    <ligand>
        <name>substrate</name>
    </ligand>
</feature>
<dbReference type="Gene3D" id="3.40.50.1260">
    <property type="entry name" value="Phosphoglycerate kinase, N-terminal domain"/>
    <property type="match status" value="2"/>
</dbReference>
<feature type="binding site" evidence="10 11">
    <location>
        <position position="327"/>
    </location>
    <ligand>
        <name>ATP</name>
        <dbReference type="ChEBI" id="CHEBI:30616"/>
    </ligand>
</feature>
<feature type="binding site" evidence="10">
    <location>
        <position position="155"/>
    </location>
    <ligand>
        <name>substrate</name>
    </ligand>
</feature>
<evidence type="ECO:0000256" key="2">
    <source>
        <dbReference type="ARBA" id="ARBA00004838"/>
    </source>
</evidence>
<evidence type="ECO:0000256" key="11">
    <source>
        <dbReference type="PIRSR" id="PIRSR000724-2"/>
    </source>
</evidence>
<keyword evidence="10" id="KW-0963">Cytoplasm</keyword>
<dbReference type="PIRSF" id="PIRSF000724">
    <property type="entry name" value="Pgk"/>
    <property type="match status" value="1"/>
</dbReference>
<evidence type="ECO:0000313" key="14">
    <source>
        <dbReference type="Proteomes" id="UP000177159"/>
    </source>
</evidence>
<keyword evidence="5 10" id="KW-0808">Transferase</keyword>
<dbReference type="AlphaFoldDB" id="A0A1F7GWN8"/>
<dbReference type="PANTHER" id="PTHR11406:SF23">
    <property type="entry name" value="PHOSPHOGLYCERATE KINASE 1, CHLOROPLASTIC-RELATED"/>
    <property type="match status" value="1"/>
</dbReference>
<evidence type="ECO:0000256" key="1">
    <source>
        <dbReference type="ARBA" id="ARBA00000642"/>
    </source>
</evidence>
<evidence type="ECO:0000256" key="10">
    <source>
        <dbReference type="HAMAP-Rule" id="MF_00145"/>
    </source>
</evidence>
<keyword evidence="9 10" id="KW-0324">Glycolysis</keyword>
<keyword evidence="7 10" id="KW-0418">Kinase</keyword>
<evidence type="ECO:0000256" key="5">
    <source>
        <dbReference type="ARBA" id="ARBA00022679"/>
    </source>
</evidence>
<feature type="binding site" evidence="10 11">
    <location>
        <begin position="354"/>
        <end position="357"/>
    </location>
    <ligand>
        <name>ATP</name>
        <dbReference type="ChEBI" id="CHEBI:30616"/>
    </ligand>
</feature>
<evidence type="ECO:0000256" key="9">
    <source>
        <dbReference type="ARBA" id="ARBA00023152"/>
    </source>
</evidence>
<evidence type="ECO:0000256" key="4">
    <source>
        <dbReference type="ARBA" id="ARBA00013061"/>
    </source>
</evidence>
<evidence type="ECO:0000313" key="13">
    <source>
        <dbReference type="EMBL" id="OGK23507.1"/>
    </source>
</evidence>
<dbReference type="FunFam" id="3.40.50.1260:FF:000031">
    <property type="entry name" value="Phosphoglycerate kinase 1"/>
    <property type="match status" value="1"/>
</dbReference>
<evidence type="ECO:0000256" key="8">
    <source>
        <dbReference type="ARBA" id="ARBA00022840"/>
    </source>
</evidence>
<dbReference type="InterPro" id="IPR015824">
    <property type="entry name" value="Phosphoglycerate_kinase_N"/>
</dbReference>
<evidence type="ECO:0000256" key="7">
    <source>
        <dbReference type="ARBA" id="ARBA00022777"/>
    </source>
</evidence>
<dbReference type="GO" id="GO:0005829">
    <property type="term" value="C:cytosol"/>
    <property type="evidence" value="ECO:0007669"/>
    <property type="project" value="TreeGrafter"/>
</dbReference>
<dbReference type="InterPro" id="IPR001576">
    <property type="entry name" value="Phosphoglycerate_kinase"/>
</dbReference>
<evidence type="ECO:0000256" key="6">
    <source>
        <dbReference type="ARBA" id="ARBA00022741"/>
    </source>
</evidence>
<feature type="binding site" evidence="10">
    <location>
        <position position="122"/>
    </location>
    <ligand>
        <name>substrate</name>
    </ligand>
</feature>
<comment type="similarity">
    <text evidence="3 10 12">Belongs to the phosphoglycerate kinase family.</text>
</comment>
<sequence>MIKGFDIKTIDDVEIKNKRVLVRADFDVALNEDLSIADDTRIRQNIPTLKHLLKNGNRIICLAKMNRPKVRDPRHSLKIVVDALSKYITGYSFKLIDDFLTEDRATFENQSENEVFVLENMRYYPQDKTKDPQFAEKLASLGDIFVMDGFAVAHRIETSVIGIPRYLPSYAGLLVKKEVENISKAIRDPKKPVVSIIGGIKVSTKIAFISRLLQISDFLLIGGGLANTFIAAQGYNIGKSVYEYEEVEKARHLLYLGGSRGITQILPQDVVVGDPEDNHVKPRIVDIEHVEDAMHILDIGPKTCDAFGEAIGKAHTIIWNGPMGMFEKPAFSKGSDHIYHAIIHNKKATSLIGGGDTLAILNGKHNTEKITHISTGGGAMLEFIEKGTLPGLEALKASQKKFSI</sequence>
<comment type="caution">
    <text evidence="10">Lacks conserved residue(s) required for the propagation of feature annotation.</text>
</comment>
<dbReference type="UniPathway" id="UPA00109">
    <property type="reaction ID" value="UER00185"/>
</dbReference>
<dbReference type="PANTHER" id="PTHR11406">
    <property type="entry name" value="PHOSPHOGLYCERATE KINASE"/>
    <property type="match status" value="1"/>
</dbReference>